<proteinExistence type="predicted"/>
<feature type="non-terminal residue" evidence="2">
    <location>
        <position position="747"/>
    </location>
</feature>
<feature type="region of interest" description="Disordered" evidence="1">
    <location>
        <begin position="94"/>
        <end position="207"/>
    </location>
</feature>
<feature type="region of interest" description="Disordered" evidence="1">
    <location>
        <begin position="39"/>
        <end position="69"/>
    </location>
</feature>
<protein>
    <submittedName>
        <fullName evidence="2">Uncharacterized protein</fullName>
    </submittedName>
</protein>
<evidence type="ECO:0000256" key="1">
    <source>
        <dbReference type="SAM" id="MobiDB-lite"/>
    </source>
</evidence>
<feature type="region of interest" description="Disordered" evidence="1">
    <location>
        <begin position="217"/>
        <end position="236"/>
    </location>
</feature>
<evidence type="ECO:0000313" key="3">
    <source>
        <dbReference type="Proteomes" id="UP000749559"/>
    </source>
</evidence>
<name>A0A8S4PCZ8_OWEFU</name>
<feature type="compositionally biased region" description="Polar residues" evidence="1">
    <location>
        <begin position="39"/>
        <end position="66"/>
    </location>
</feature>
<feature type="region of interest" description="Disordered" evidence="1">
    <location>
        <begin position="322"/>
        <end position="348"/>
    </location>
</feature>
<accession>A0A8S4PCZ8</accession>
<feature type="compositionally biased region" description="Polar residues" evidence="1">
    <location>
        <begin position="109"/>
        <end position="118"/>
    </location>
</feature>
<sequence>MDIVGSRKSSFATGAGLIPESQSFDQAISDLQAKSQAFEISSTDLSPVSDVTSNGDTTSNSEQSVVTPELMSPMPVEAKTASLDLAALIPSKDTVNSKSESFDAKGSDINPQVLSSDLGSLVPNETPPVPLIPETADDLSATVKRADDVDCTVGPIRKLRSPYPDSESDQETSASEETNPSISTSSNTEGSYQINSPTDESPILDTTPHLLDNISEREDDSSLEQQADENTVRSPSVDSFTNIAEIPSSQIVDTPEMTLNTFEELNKVEHITSTRGDEIKIKELEVATELVQSVIKDASEIVMKDEENQAVDITKDVIENMNKDSNIHPGSDAAESNDLETNCEQNDVDTNDEQKIEVAKGIVKQVIKNAKDILVNEQLMLKQKEPNNEIQNHIEETQAANDATKQENQIQNISDSTEEKDVAETIVSEAFKDAKQTIEKDVQNGEKDMGNELVSQIFLSAQEQLNGNESEPPKVPENVNSSNLLSSRSEEVLQGVASSSVASTNNGASLLDELKEVDNGKLGAASENEENGTMTLINSMETSQADLVAGDNHSEMVAMTLETQIKTQTETKSQSDVSNIEIQNIETNDIPVATETISDNVRKTPENISSENIDKPLDKPVSNDFIEPEVAATVEHTVENIVNKTVELGVNEVPYKSESAVDNKASAVDIIQSAVDIENKSAETVKESASEQDARTILPSAITVSALTNSETNDSAPLEKVPLNSAHANIETQESAVTKIETPESAV</sequence>
<dbReference type="AlphaFoldDB" id="A0A8S4PCZ8"/>
<dbReference type="Proteomes" id="UP000749559">
    <property type="component" value="Unassembled WGS sequence"/>
</dbReference>
<feature type="compositionally biased region" description="Polar residues" evidence="1">
    <location>
        <begin position="223"/>
        <end position="236"/>
    </location>
</feature>
<evidence type="ECO:0000313" key="2">
    <source>
        <dbReference type="EMBL" id="CAH1790579.1"/>
    </source>
</evidence>
<keyword evidence="3" id="KW-1185">Reference proteome</keyword>
<comment type="caution">
    <text evidence="2">The sequence shown here is derived from an EMBL/GenBank/DDBJ whole genome shotgun (WGS) entry which is preliminary data.</text>
</comment>
<organism evidence="2 3">
    <name type="scientific">Owenia fusiformis</name>
    <name type="common">Polychaete worm</name>
    <dbReference type="NCBI Taxonomy" id="6347"/>
    <lineage>
        <taxon>Eukaryota</taxon>
        <taxon>Metazoa</taxon>
        <taxon>Spiralia</taxon>
        <taxon>Lophotrochozoa</taxon>
        <taxon>Annelida</taxon>
        <taxon>Polychaeta</taxon>
        <taxon>Sedentaria</taxon>
        <taxon>Canalipalpata</taxon>
        <taxon>Sabellida</taxon>
        <taxon>Oweniida</taxon>
        <taxon>Oweniidae</taxon>
        <taxon>Owenia</taxon>
    </lineage>
</organism>
<dbReference type="EMBL" id="CAIIXF020000007">
    <property type="protein sequence ID" value="CAH1790579.1"/>
    <property type="molecule type" value="Genomic_DNA"/>
</dbReference>
<reference evidence="2" key="1">
    <citation type="submission" date="2022-03" db="EMBL/GenBank/DDBJ databases">
        <authorList>
            <person name="Martin C."/>
        </authorList>
    </citation>
    <scope>NUCLEOTIDE SEQUENCE</scope>
</reference>
<gene>
    <name evidence="2" type="ORF">OFUS_LOCUS15767</name>
</gene>
<feature type="compositionally biased region" description="Polar residues" evidence="1">
    <location>
        <begin position="171"/>
        <end position="199"/>
    </location>
</feature>